<keyword evidence="17" id="KW-1185">Reference proteome</keyword>
<dbReference type="OrthoDB" id="26899at2759"/>
<dbReference type="InParanoid" id="B4L3X1"/>
<keyword evidence="8" id="KW-0833">Ubl conjugation pathway</keyword>
<dbReference type="GO" id="GO:0030915">
    <property type="term" value="C:Smc5-Smc6 complex"/>
    <property type="evidence" value="ECO:0007669"/>
    <property type="project" value="InterPro"/>
</dbReference>
<evidence type="ECO:0000313" key="16">
    <source>
        <dbReference type="EMBL" id="EDW07249.1"/>
    </source>
</evidence>
<feature type="coiled-coil region" evidence="14">
    <location>
        <begin position="61"/>
        <end position="98"/>
    </location>
</feature>
<dbReference type="InterPro" id="IPR026846">
    <property type="entry name" value="Nse2(Mms21)"/>
</dbReference>
<dbReference type="PANTHER" id="PTHR21330">
    <property type="entry name" value="E3 SUMO-PROTEIN LIGASE NSE2"/>
    <property type="match status" value="1"/>
</dbReference>
<dbReference type="AlphaFoldDB" id="B4L3X1"/>
<evidence type="ECO:0000256" key="13">
    <source>
        <dbReference type="PROSITE-ProRule" id="PRU00452"/>
    </source>
</evidence>
<dbReference type="SUPFAM" id="SSF57850">
    <property type="entry name" value="RING/U-box"/>
    <property type="match status" value="1"/>
</dbReference>
<dbReference type="KEGG" id="dmo:Dmoj_GI15639"/>
<dbReference type="InterPro" id="IPR004181">
    <property type="entry name" value="Znf_MIZ"/>
</dbReference>
<dbReference type="EMBL" id="CH933810">
    <property type="protein sequence ID" value="EDW07249.1"/>
    <property type="molecule type" value="Genomic_DNA"/>
</dbReference>
<dbReference type="UniPathway" id="UPA00886"/>
<dbReference type="HOGENOM" id="CLU_106881_0_0_1"/>
<evidence type="ECO:0000256" key="3">
    <source>
        <dbReference type="ARBA" id="ARBA00008212"/>
    </source>
</evidence>
<dbReference type="PROSITE" id="PS51044">
    <property type="entry name" value="ZF_SP_RING"/>
    <property type="match status" value="1"/>
</dbReference>
<dbReference type="PANTHER" id="PTHR21330:SF1">
    <property type="entry name" value="E3 SUMO-PROTEIN LIGASE NSE2"/>
    <property type="match status" value="1"/>
</dbReference>
<gene>
    <name evidence="16" type="primary">Dmoj\GI15639</name>
    <name evidence="16" type="ORF">Dmoj_GI15639</name>
</gene>
<keyword evidence="7 13" id="KW-0863">Zinc-finger</keyword>
<dbReference type="FunCoup" id="B4L3X1">
    <property type="interactions" value="2059"/>
</dbReference>
<keyword evidence="5" id="KW-0808">Transferase</keyword>
<evidence type="ECO:0000256" key="11">
    <source>
        <dbReference type="ARBA" id="ARBA00031731"/>
    </source>
</evidence>
<evidence type="ECO:0000256" key="2">
    <source>
        <dbReference type="ARBA" id="ARBA00004718"/>
    </source>
</evidence>
<accession>B4L3X1</accession>
<dbReference type="SMR" id="B4L3X1"/>
<evidence type="ECO:0000256" key="6">
    <source>
        <dbReference type="ARBA" id="ARBA00022723"/>
    </source>
</evidence>
<sequence length="226" mass="25601">MEFLSSLEDVKQTIIENTEFIRSLENCCDDNFRENVQKLLNETMKDRLKIGEDIIALKAKHKRIDAALQNVLNEAETVEEANAKCAEILENEERKRTNIKQSAEYKEFKQRMTAVGGDSNATNVNDEEVTEVVEPGGKVVSMFDPWSKKLMLNPVRNTKCGHHYEKDSVDAMLQGNSGVRCPIVGCPIKSCISLKHLEPDIALREKIRAYKAQQELAESVSDEEEN</sequence>
<evidence type="ECO:0000256" key="5">
    <source>
        <dbReference type="ARBA" id="ARBA00022679"/>
    </source>
</evidence>
<dbReference type="GO" id="GO:0061665">
    <property type="term" value="F:SUMO ligase activity"/>
    <property type="evidence" value="ECO:0007669"/>
    <property type="project" value="TreeGrafter"/>
</dbReference>
<comment type="pathway">
    <text evidence="2">Protein modification; protein sumoylation.</text>
</comment>
<proteinExistence type="inferred from homology"/>
<name>B4L3X1_DROMO</name>
<dbReference type="GO" id="GO:0008270">
    <property type="term" value="F:zinc ion binding"/>
    <property type="evidence" value="ECO:0007669"/>
    <property type="project" value="UniProtKB-KW"/>
</dbReference>
<reference evidence="16 17" key="1">
    <citation type="journal article" date="2007" name="Nature">
        <title>Evolution of genes and genomes on the Drosophila phylogeny.</title>
        <authorList>
            <consortium name="Drosophila 12 Genomes Consortium"/>
            <person name="Clark A.G."/>
            <person name="Eisen M.B."/>
            <person name="Smith D.R."/>
            <person name="Bergman C.M."/>
            <person name="Oliver B."/>
            <person name="Markow T.A."/>
            <person name="Kaufman T.C."/>
            <person name="Kellis M."/>
            <person name="Gelbart W."/>
            <person name="Iyer V.N."/>
            <person name="Pollard D.A."/>
            <person name="Sackton T.B."/>
            <person name="Larracuente A.M."/>
            <person name="Singh N.D."/>
            <person name="Abad J.P."/>
            <person name="Abt D.N."/>
            <person name="Adryan B."/>
            <person name="Aguade M."/>
            <person name="Akashi H."/>
            <person name="Anderson W.W."/>
            <person name="Aquadro C.F."/>
            <person name="Ardell D.H."/>
            <person name="Arguello R."/>
            <person name="Artieri C.G."/>
            <person name="Barbash D.A."/>
            <person name="Barker D."/>
            <person name="Barsanti P."/>
            <person name="Batterham P."/>
            <person name="Batzoglou S."/>
            <person name="Begun D."/>
            <person name="Bhutkar A."/>
            <person name="Blanco E."/>
            <person name="Bosak S.A."/>
            <person name="Bradley R.K."/>
            <person name="Brand A.D."/>
            <person name="Brent M.R."/>
            <person name="Brooks A.N."/>
            <person name="Brown R.H."/>
            <person name="Butlin R.K."/>
            <person name="Caggese C."/>
            <person name="Calvi B.R."/>
            <person name="Bernardo de Carvalho A."/>
            <person name="Caspi A."/>
            <person name="Castrezana S."/>
            <person name="Celniker S.E."/>
            <person name="Chang J.L."/>
            <person name="Chapple C."/>
            <person name="Chatterji S."/>
            <person name="Chinwalla A."/>
            <person name="Civetta A."/>
            <person name="Clifton S.W."/>
            <person name="Comeron J.M."/>
            <person name="Costello J.C."/>
            <person name="Coyne J.A."/>
            <person name="Daub J."/>
            <person name="David R.G."/>
            <person name="Delcher A.L."/>
            <person name="Delehaunty K."/>
            <person name="Do C.B."/>
            <person name="Ebling H."/>
            <person name="Edwards K."/>
            <person name="Eickbush T."/>
            <person name="Evans J.D."/>
            <person name="Filipski A."/>
            <person name="Findeiss S."/>
            <person name="Freyhult E."/>
            <person name="Fulton L."/>
            <person name="Fulton R."/>
            <person name="Garcia A.C."/>
            <person name="Gardiner A."/>
            <person name="Garfield D.A."/>
            <person name="Garvin B.E."/>
            <person name="Gibson G."/>
            <person name="Gilbert D."/>
            <person name="Gnerre S."/>
            <person name="Godfrey J."/>
            <person name="Good R."/>
            <person name="Gotea V."/>
            <person name="Gravely B."/>
            <person name="Greenberg A.J."/>
            <person name="Griffiths-Jones S."/>
            <person name="Gross S."/>
            <person name="Guigo R."/>
            <person name="Gustafson E.A."/>
            <person name="Haerty W."/>
            <person name="Hahn M.W."/>
            <person name="Halligan D.L."/>
            <person name="Halpern A.L."/>
            <person name="Halter G.M."/>
            <person name="Han M.V."/>
            <person name="Heger A."/>
            <person name="Hillier L."/>
            <person name="Hinrichs A.S."/>
            <person name="Holmes I."/>
            <person name="Hoskins R.A."/>
            <person name="Hubisz M.J."/>
            <person name="Hultmark D."/>
            <person name="Huntley M.A."/>
            <person name="Jaffe D.B."/>
            <person name="Jagadeeshan S."/>
            <person name="Jeck W.R."/>
            <person name="Johnson J."/>
            <person name="Jones C.D."/>
            <person name="Jordan W.C."/>
            <person name="Karpen G.H."/>
            <person name="Kataoka E."/>
            <person name="Keightley P.D."/>
            <person name="Kheradpour P."/>
            <person name="Kirkness E.F."/>
            <person name="Koerich L.B."/>
            <person name="Kristiansen K."/>
            <person name="Kudrna D."/>
            <person name="Kulathinal R.J."/>
            <person name="Kumar S."/>
            <person name="Kwok R."/>
            <person name="Lander E."/>
            <person name="Langley C.H."/>
            <person name="Lapoint R."/>
            <person name="Lazzaro B.P."/>
            <person name="Lee S.J."/>
            <person name="Levesque L."/>
            <person name="Li R."/>
            <person name="Lin C.F."/>
            <person name="Lin M.F."/>
            <person name="Lindblad-Toh K."/>
            <person name="Llopart A."/>
            <person name="Long M."/>
            <person name="Low L."/>
            <person name="Lozovsky E."/>
            <person name="Lu J."/>
            <person name="Luo M."/>
            <person name="Machado C.A."/>
            <person name="Makalowski W."/>
            <person name="Marzo M."/>
            <person name="Matsuda M."/>
            <person name="Matzkin L."/>
            <person name="McAllister B."/>
            <person name="McBride C.S."/>
            <person name="McKernan B."/>
            <person name="McKernan K."/>
            <person name="Mendez-Lago M."/>
            <person name="Minx P."/>
            <person name="Mollenhauer M.U."/>
            <person name="Montooth K."/>
            <person name="Mount S.M."/>
            <person name="Mu X."/>
            <person name="Myers E."/>
            <person name="Negre B."/>
            <person name="Newfeld S."/>
            <person name="Nielsen R."/>
            <person name="Noor M.A."/>
            <person name="O'Grady P."/>
            <person name="Pachter L."/>
            <person name="Papaceit M."/>
            <person name="Parisi M.J."/>
            <person name="Parisi M."/>
            <person name="Parts L."/>
            <person name="Pedersen J.S."/>
            <person name="Pesole G."/>
            <person name="Phillippy A.M."/>
            <person name="Ponting C.P."/>
            <person name="Pop M."/>
            <person name="Porcelli D."/>
            <person name="Powell J.R."/>
            <person name="Prohaska S."/>
            <person name="Pruitt K."/>
            <person name="Puig M."/>
            <person name="Quesneville H."/>
            <person name="Ram K.R."/>
            <person name="Rand D."/>
            <person name="Rasmussen M.D."/>
            <person name="Reed L.K."/>
            <person name="Reenan R."/>
            <person name="Reily A."/>
            <person name="Remington K.A."/>
            <person name="Rieger T.T."/>
            <person name="Ritchie M.G."/>
            <person name="Robin C."/>
            <person name="Rogers Y.H."/>
            <person name="Rohde C."/>
            <person name="Rozas J."/>
            <person name="Rubenfield M.J."/>
            <person name="Ruiz A."/>
            <person name="Russo S."/>
            <person name="Salzberg S.L."/>
            <person name="Sanchez-Gracia A."/>
            <person name="Saranga D.J."/>
            <person name="Sato H."/>
            <person name="Schaeffer S.W."/>
            <person name="Schatz M.C."/>
            <person name="Schlenke T."/>
            <person name="Schwartz R."/>
            <person name="Segarra C."/>
            <person name="Singh R.S."/>
            <person name="Sirot L."/>
            <person name="Sirota M."/>
            <person name="Sisneros N.B."/>
            <person name="Smith C.D."/>
            <person name="Smith T.F."/>
            <person name="Spieth J."/>
            <person name="Stage D.E."/>
            <person name="Stark A."/>
            <person name="Stephan W."/>
            <person name="Strausberg R.L."/>
            <person name="Strempel S."/>
            <person name="Sturgill D."/>
            <person name="Sutton G."/>
            <person name="Sutton G.G."/>
            <person name="Tao W."/>
            <person name="Teichmann S."/>
            <person name="Tobari Y.N."/>
            <person name="Tomimura Y."/>
            <person name="Tsolas J.M."/>
            <person name="Valente V.L."/>
            <person name="Venter E."/>
            <person name="Venter J.C."/>
            <person name="Vicario S."/>
            <person name="Vieira F.G."/>
            <person name="Vilella A.J."/>
            <person name="Villasante A."/>
            <person name="Walenz B."/>
            <person name="Wang J."/>
            <person name="Wasserman M."/>
            <person name="Watts T."/>
            <person name="Wilson D."/>
            <person name="Wilson R.K."/>
            <person name="Wing R.A."/>
            <person name="Wolfner M.F."/>
            <person name="Wong A."/>
            <person name="Wong G.K."/>
            <person name="Wu C.I."/>
            <person name="Wu G."/>
            <person name="Yamamoto D."/>
            <person name="Yang H.P."/>
            <person name="Yang S.P."/>
            <person name="Yorke J.A."/>
            <person name="Yoshida K."/>
            <person name="Zdobnov E."/>
            <person name="Zhang P."/>
            <person name="Zhang Y."/>
            <person name="Zimin A.V."/>
            <person name="Baldwin J."/>
            <person name="Abdouelleil A."/>
            <person name="Abdulkadir J."/>
            <person name="Abebe A."/>
            <person name="Abera B."/>
            <person name="Abreu J."/>
            <person name="Acer S.C."/>
            <person name="Aftuck L."/>
            <person name="Alexander A."/>
            <person name="An P."/>
            <person name="Anderson E."/>
            <person name="Anderson S."/>
            <person name="Arachi H."/>
            <person name="Azer M."/>
            <person name="Bachantsang P."/>
            <person name="Barry A."/>
            <person name="Bayul T."/>
            <person name="Berlin A."/>
            <person name="Bessette D."/>
            <person name="Bloom T."/>
            <person name="Blye J."/>
            <person name="Boguslavskiy L."/>
            <person name="Bonnet C."/>
            <person name="Boukhgalter B."/>
            <person name="Bourzgui I."/>
            <person name="Brown A."/>
            <person name="Cahill P."/>
            <person name="Channer S."/>
            <person name="Cheshatsang Y."/>
            <person name="Chuda L."/>
            <person name="Citroen M."/>
            <person name="Collymore A."/>
            <person name="Cooke P."/>
            <person name="Costello M."/>
            <person name="D'Aco K."/>
            <person name="Daza R."/>
            <person name="De Haan G."/>
            <person name="DeGray S."/>
            <person name="DeMaso C."/>
            <person name="Dhargay N."/>
            <person name="Dooley K."/>
            <person name="Dooley E."/>
            <person name="Doricent M."/>
            <person name="Dorje P."/>
            <person name="Dorjee K."/>
            <person name="Dupes A."/>
            <person name="Elong R."/>
            <person name="Falk J."/>
            <person name="Farina A."/>
            <person name="Faro S."/>
            <person name="Ferguson D."/>
            <person name="Fisher S."/>
            <person name="Foley C.D."/>
            <person name="Franke A."/>
            <person name="Friedrich D."/>
            <person name="Gadbois L."/>
            <person name="Gearin G."/>
            <person name="Gearin C.R."/>
            <person name="Giannoukos G."/>
            <person name="Goode T."/>
            <person name="Graham J."/>
            <person name="Grandbois E."/>
            <person name="Grewal S."/>
            <person name="Gyaltsen K."/>
            <person name="Hafez N."/>
            <person name="Hagos B."/>
            <person name="Hall J."/>
            <person name="Henson C."/>
            <person name="Hollinger A."/>
            <person name="Honan T."/>
            <person name="Huard M.D."/>
            <person name="Hughes L."/>
            <person name="Hurhula B."/>
            <person name="Husby M.E."/>
            <person name="Kamat A."/>
            <person name="Kanga B."/>
            <person name="Kashin S."/>
            <person name="Khazanovich D."/>
            <person name="Kisner P."/>
            <person name="Lance K."/>
            <person name="Lara M."/>
            <person name="Lee W."/>
            <person name="Lennon N."/>
            <person name="Letendre F."/>
            <person name="LeVine R."/>
            <person name="Lipovsky A."/>
            <person name="Liu X."/>
            <person name="Liu J."/>
            <person name="Liu S."/>
            <person name="Lokyitsang T."/>
            <person name="Lokyitsang Y."/>
            <person name="Lubonja R."/>
            <person name="Lui A."/>
            <person name="MacDonald P."/>
            <person name="Magnisalis V."/>
            <person name="Maru K."/>
            <person name="Matthews C."/>
            <person name="McCusker W."/>
            <person name="McDonough S."/>
            <person name="Mehta T."/>
            <person name="Meldrim J."/>
            <person name="Meneus L."/>
            <person name="Mihai O."/>
            <person name="Mihalev A."/>
            <person name="Mihova T."/>
            <person name="Mittelman R."/>
            <person name="Mlenga V."/>
            <person name="Montmayeur A."/>
            <person name="Mulrain L."/>
            <person name="Navidi A."/>
            <person name="Naylor J."/>
            <person name="Negash T."/>
            <person name="Nguyen T."/>
            <person name="Nguyen N."/>
            <person name="Nicol R."/>
            <person name="Norbu C."/>
            <person name="Norbu N."/>
            <person name="Novod N."/>
            <person name="O'Neill B."/>
            <person name="Osman S."/>
            <person name="Markiewicz E."/>
            <person name="Oyono O.L."/>
            <person name="Patti C."/>
            <person name="Phunkhang P."/>
            <person name="Pierre F."/>
            <person name="Priest M."/>
            <person name="Raghuraman S."/>
            <person name="Rege F."/>
            <person name="Reyes R."/>
            <person name="Rise C."/>
            <person name="Rogov P."/>
            <person name="Ross K."/>
            <person name="Ryan E."/>
            <person name="Settipalli S."/>
            <person name="Shea T."/>
            <person name="Sherpa N."/>
            <person name="Shi L."/>
            <person name="Shih D."/>
            <person name="Sparrow T."/>
            <person name="Spaulding J."/>
            <person name="Stalker J."/>
            <person name="Stange-Thomann N."/>
            <person name="Stavropoulos S."/>
            <person name="Stone C."/>
            <person name="Strader C."/>
            <person name="Tesfaye S."/>
            <person name="Thomson T."/>
            <person name="Thoulutsang Y."/>
            <person name="Thoulutsang D."/>
            <person name="Topham K."/>
            <person name="Topping I."/>
            <person name="Tsamla T."/>
            <person name="Vassiliev H."/>
            <person name="Vo A."/>
            <person name="Wangchuk T."/>
            <person name="Wangdi T."/>
            <person name="Weiand M."/>
            <person name="Wilkinson J."/>
            <person name="Wilson A."/>
            <person name="Yadav S."/>
            <person name="Young G."/>
            <person name="Yu Q."/>
            <person name="Zembek L."/>
            <person name="Zhong D."/>
            <person name="Zimmer A."/>
            <person name="Zwirko Z."/>
            <person name="Jaffe D.B."/>
            <person name="Alvarez P."/>
            <person name="Brockman W."/>
            <person name="Butler J."/>
            <person name="Chin C."/>
            <person name="Gnerre S."/>
            <person name="Grabherr M."/>
            <person name="Kleber M."/>
            <person name="Mauceli E."/>
            <person name="MacCallum I."/>
        </authorList>
    </citation>
    <scope>NUCLEOTIDE SEQUENCE [LARGE SCALE GENOMIC DNA]</scope>
    <source>
        <strain evidence="17">Tucson 15081-1352.22</strain>
    </source>
</reference>
<dbReference type="eggNOG" id="KOG2979">
    <property type="taxonomic scope" value="Eukaryota"/>
</dbReference>
<keyword evidence="6" id="KW-0479">Metal-binding</keyword>
<keyword evidence="14" id="KW-0175">Coiled coil</keyword>
<evidence type="ECO:0000256" key="7">
    <source>
        <dbReference type="ARBA" id="ARBA00022771"/>
    </source>
</evidence>
<evidence type="ECO:0000259" key="15">
    <source>
        <dbReference type="PROSITE" id="PS51044"/>
    </source>
</evidence>
<feature type="domain" description="SP-RING-type" evidence="15">
    <location>
        <begin position="128"/>
        <end position="212"/>
    </location>
</feature>
<evidence type="ECO:0000256" key="14">
    <source>
        <dbReference type="SAM" id="Coils"/>
    </source>
</evidence>
<dbReference type="CDD" id="cd16651">
    <property type="entry name" value="SPL-RING_NSE2"/>
    <property type="match status" value="1"/>
</dbReference>
<evidence type="ECO:0000313" key="17">
    <source>
        <dbReference type="Proteomes" id="UP000009192"/>
    </source>
</evidence>
<evidence type="ECO:0000256" key="8">
    <source>
        <dbReference type="ARBA" id="ARBA00022786"/>
    </source>
</evidence>
<dbReference type="Pfam" id="PF11789">
    <property type="entry name" value="zf-Nse"/>
    <property type="match status" value="1"/>
</dbReference>
<evidence type="ECO:0000256" key="9">
    <source>
        <dbReference type="ARBA" id="ARBA00022833"/>
    </source>
</evidence>
<organism evidence="16 17">
    <name type="scientific">Drosophila mojavensis</name>
    <name type="common">Fruit fly</name>
    <dbReference type="NCBI Taxonomy" id="7230"/>
    <lineage>
        <taxon>Eukaryota</taxon>
        <taxon>Metazoa</taxon>
        <taxon>Ecdysozoa</taxon>
        <taxon>Arthropoda</taxon>
        <taxon>Hexapoda</taxon>
        <taxon>Insecta</taxon>
        <taxon>Pterygota</taxon>
        <taxon>Neoptera</taxon>
        <taxon>Endopterygota</taxon>
        <taxon>Diptera</taxon>
        <taxon>Brachycera</taxon>
        <taxon>Muscomorpha</taxon>
        <taxon>Ephydroidea</taxon>
        <taxon>Drosophilidae</taxon>
        <taxon>Drosophila</taxon>
    </lineage>
</organism>
<dbReference type="GO" id="GO:0016925">
    <property type="term" value="P:protein sumoylation"/>
    <property type="evidence" value="ECO:0007669"/>
    <property type="project" value="UniProtKB-UniPathway"/>
</dbReference>
<dbReference type="GO" id="GO:0000724">
    <property type="term" value="P:double-strand break repair via homologous recombination"/>
    <property type="evidence" value="ECO:0007669"/>
    <property type="project" value="InterPro"/>
</dbReference>
<evidence type="ECO:0000256" key="4">
    <source>
        <dbReference type="ARBA" id="ARBA00020923"/>
    </source>
</evidence>
<comment type="subcellular location">
    <subcellularLocation>
        <location evidence="1">Nucleus</location>
    </subcellularLocation>
</comment>
<keyword evidence="9" id="KW-0862">Zinc</keyword>
<dbReference type="Gene3D" id="3.30.40.10">
    <property type="entry name" value="Zinc/RING finger domain, C3HC4 (zinc finger)"/>
    <property type="match status" value="1"/>
</dbReference>
<comment type="similarity">
    <text evidence="3">Belongs to the NSE2 family.</text>
</comment>
<evidence type="ECO:0000256" key="12">
    <source>
        <dbReference type="ARBA" id="ARBA00032533"/>
    </source>
</evidence>
<dbReference type="PhylomeDB" id="B4L3X1"/>
<dbReference type="InterPro" id="IPR013083">
    <property type="entry name" value="Znf_RING/FYVE/PHD"/>
</dbReference>
<dbReference type="GO" id="GO:0005634">
    <property type="term" value="C:nucleus"/>
    <property type="evidence" value="ECO:0007669"/>
    <property type="project" value="UniProtKB-SubCell"/>
</dbReference>
<dbReference type="Proteomes" id="UP000009192">
    <property type="component" value="Unassembled WGS sequence"/>
</dbReference>
<protein>
    <recommendedName>
        <fullName evidence="4">E3 SUMO-protein ligase NSE2</fullName>
    </recommendedName>
    <alternativeName>
        <fullName evidence="11">E3 SUMO-protein transferase NSE2</fullName>
    </alternativeName>
    <alternativeName>
        <fullName evidence="12">Non-structural maintenance of chromosomes element 2 homolog</fullName>
    </alternativeName>
</protein>
<evidence type="ECO:0000256" key="1">
    <source>
        <dbReference type="ARBA" id="ARBA00004123"/>
    </source>
</evidence>
<evidence type="ECO:0000256" key="10">
    <source>
        <dbReference type="ARBA" id="ARBA00023242"/>
    </source>
</evidence>
<keyword evidence="10" id="KW-0539">Nucleus</keyword>
<dbReference type="OMA" id="FSLHDPW"/>